<sequence>MPTDISDTRQTSPLQTLGVTTYVNRQSYETTV</sequence>
<protein>
    <submittedName>
        <fullName evidence="2">ORF3</fullName>
    </submittedName>
</protein>
<dbReference type="Proteomes" id="UP000046393">
    <property type="component" value="Unplaced"/>
</dbReference>
<keyword evidence="1" id="KW-1185">Reference proteome</keyword>
<proteinExistence type="predicted"/>
<dbReference type="WBParaSite" id="SMUV_0001052501-mRNA-1">
    <property type="protein sequence ID" value="SMUV_0001052501-mRNA-1"/>
    <property type="gene ID" value="SMUV_0001052501"/>
</dbReference>
<name>A0A0N5AZU5_9BILA</name>
<reference evidence="2" key="1">
    <citation type="submission" date="2017-02" db="UniProtKB">
        <authorList>
            <consortium name="WormBaseParasite"/>
        </authorList>
    </citation>
    <scope>IDENTIFICATION</scope>
</reference>
<accession>A0A0N5AZU5</accession>
<evidence type="ECO:0000313" key="2">
    <source>
        <dbReference type="WBParaSite" id="SMUV_0001052501-mRNA-1"/>
    </source>
</evidence>
<dbReference type="AlphaFoldDB" id="A0A0N5AZU5"/>
<evidence type="ECO:0000313" key="1">
    <source>
        <dbReference type="Proteomes" id="UP000046393"/>
    </source>
</evidence>
<organism evidence="1 2">
    <name type="scientific">Syphacia muris</name>
    <dbReference type="NCBI Taxonomy" id="451379"/>
    <lineage>
        <taxon>Eukaryota</taxon>
        <taxon>Metazoa</taxon>
        <taxon>Ecdysozoa</taxon>
        <taxon>Nematoda</taxon>
        <taxon>Chromadorea</taxon>
        <taxon>Rhabditida</taxon>
        <taxon>Spirurina</taxon>
        <taxon>Oxyuridomorpha</taxon>
        <taxon>Oxyuroidea</taxon>
        <taxon>Oxyuridae</taxon>
        <taxon>Syphacia</taxon>
    </lineage>
</organism>